<dbReference type="PROSITE" id="PS51257">
    <property type="entry name" value="PROKAR_LIPOPROTEIN"/>
    <property type="match status" value="1"/>
</dbReference>
<evidence type="ECO:0000313" key="3">
    <source>
        <dbReference type="EMBL" id="OIJ07496.1"/>
    </source>
</evidence>
<feature type="chain" id="PRO_5038219852" evidence="2">
    <location>
        <begin position="22"/>
        <end position="333"/>
    </location>
</feature>
<keyword evidence="6" id="KW-1185">Reference proteome</keyword>
<evidence type="ECO:0000313" key="6">
    <source>
        <dbReference type="Proteomes" id="UP000180175"/>
    </source>
</evidence>
<dbReference type="AlphaFoldDB" id="A0A1S2LIX5"/>
<reference evidence="5 6" key="2">
    <citation type="journal article" date="2017" name="Genome Announc.">
        <title>Draft Genome Sequences of Four Alkaliphilic Bacteria Belonging to the Anaerobacillus Genus.</title>
        <authorList>
            <person name="Bassil N.M."/>
            <person name="Lloyd J.R."/>
        </authorList>
    </citation>
    <scope>NUCLEOTIDE SEQUENCE [LARGE SCALE GENOMIC DNA]</scope>
    <source>
        <strain evidence="5 6">NB2006</strain>
    </source>
</reference>
<dbReference type="Pfam" id="PF03401">
    <property type="entry name" value="TctC"/>
    <property type="match status" value="1"/>
</dbReference>
<dbReference type="EMBL" id="LQXD01000172">
    <property type="protein sequence ID" value="OIJ07496.1"/>
    <property type="molecule type" value="Genomic_DNA"/>
</dbReference>
<evidence type="ECO:0000313" key="5">
    <source>
        <dbReference type="EMBL" id="QOY38255.1"/>
    </source>
</evidence>
<sequence>MKKFSLLLLVLSFVVFLGACGNTTVENSNGSSDKKASEEFPTKPITVIVSFGAGGGTDIGARILLPYVEKELGVPITVVNKDGGGGWVGWTDLLNQKKDGYTIGYINTPNLMTGYLNPELKRNNSLEDFDVIANHVLDYGAIAVRADDDRFETIEDLIEYAKGQELTTTSTGVASDDHVAALKVNKAHGTQFVAVHGSGAVYGKAGVLGGHIDVYFANVGEVTVPEKNGELRVLAVMAPERSDFLPHVPTLEEKGFGEIYSWSARGIAAAKGVDQAKLDIIIAAFEKALNDPEHIEKMENMGLEVKPMYRDEYRNFLTEDEAGVKEVLDLLGW</sequence>
<dbReference type="Gene3D" id="3.40.190.10">
    <property type="entry name" value="Periplasmic binding protein-like II"/>
    <property type="match status" value="1"/>
</dbReference>
<feature type="signal peptide" evidence="2">
    <location>
        <begin position="1"/>
        <end position="21"/>
    </location>
</feature>
<organism evidence="4 6">
    <name type="scientific">Anaerobacillus isosaccharinicus</name>
    <dbReference type="NCBI Taxonomy" id="1532552"/>
    <lineage>
        <taxon>Bacteria</taxon>
        <taxon>Bacillati</taxon>
        <taxon>Bacillota</taxon>
        <taxon>Bacilli</taxon>
        <taxon>Bacillales</taxon>
        <taxon>Bacillaceae</taxon>
        <taxon>Anaerobacillus</taxon>
    </lineage>
</organism>
<reference evidence="5 6" key="3">
    <citation type="journal article" date="2019" name="Int. J. Syst. Evol. Microbiol.">
        <title>Anaerobacillus isosaccharinicus sp. nov., an alkaliphilic bacterium which degrades isosaccharinic acid.</title>
        <authorList>
            <person name="Bassil N.M."/>
            <person name="Lloyd J.R."/>
        </authorList>
    </citation>
    <scope>NUCLEOTIDE SEQUENCE [LARGE SCALE GENOMIC DNA]</scope>
    <source>
        <strain evidence="5 6">NB2006</strain>
    </source>
</reference>
<protein>
    <submittedName>
        <fullName evidence="5">Tripartite tricarboxylate transporter substrate binding protein</fullName>
    </submittedName>
</protein>
<dbReference type="Proteomes" id="UP000180175">
    <property type="component" value="Chromosome"/>
</dbReference>
<name>A0A1S2LIX5_9BACI</name>
<reference evidence="4 6" key="1">
    <citation type="submission" date="2016-10" db="EMBL/GenBank/DDBJ databases">
        <title>Draft genome sequences of four alkaliphilic bacteria belonging to the Anaerobacillus genus.</title>
        <authorList>
            <person name="Bassil N.M."/>
            <person name="Lloyd J.R."/>
        </authorList>
    </citation>
    <scope>NUCLEOTIDE SEQUENCE [LARGE SCALE GENOMIC DNA]</scope>
    <source>
        <strain evidence="4 6">NB2006</strain>
    </source>
</reference>
<dbReference type="InterPro" id="IPR005064">
    <property type="entry name" value="BUG"/>
</dbReference>
<dbReference type="SUPFAM" id="SSF53850">
    <property type="entry name" value="Periplasmic binding protein-like II"/>
    <property type="match status" value="1"/>
</dbReference>
<dbReference type="CDD" id="cd07012">
    <property type="entry name" value="PBP2_Bug_TTT"/>
    <property type="match status" value="1"/>
</dbReference>
<keyword evidence="2" id="KW-0732">Signal</keyword>
<comment type="similarity">
    <text evidence="1">Belongs to the UPF0065 (bug) family.</text>
</comment>
<dbReference type="EMBL" id="CP063356">
    <property type="protein sequence ID" value="QOY38255.1"/>
    <property type="molecule type" value="Genomic_DNA"/>
</dbReference>
<accession>A0A1S2LIX5</accession>
<evidence type="ECO:0000256" key="2">
    <source>
        <dbReference type="SAM" id="SignalP"/>
    </source>
</evidence>
<dbReference type="RefSeq" id="WP_071317668.1">
    <property type="nucleotide sequence ID" value="NZ_CP063356.2"/>
</dbReference>
<evidence type="ECO:0000313" key="4">
    <source>
        <dbReference type="EMBL" id="OIJ12336.1"/>
    </source>
</evidence>
<dbReference type="KEGG" id="aia:AWH56_012360"/>
<dbReference type="InterPro" id="IPR042100">
    <property type="entry name" value="Bug_dom1"/>
</dbReference>
<gene>
    <name evidence="5" type="ORF">AWH56_012360</name>
    <name evidence="4" type="ORF">AWH56_14015</name>
    <name evidence="3" type="ORF">AWH56_20465</name>
</gene>
<proteinExistence type="inferred from homology"/>
<dbReference type="PIRSF" id="PIRSF017082">
    <property type="entry name" value="YflP"/>
    <property type="match status" value="1"/>
</dbReference>
<evidence type="ECO:0000256" key="1">
    <source>
        <dbReference type="ARBA" id="ARBA00006987"/>
    </source>
</evidence>
<reference evidence="5" key="4">
    <citation type="submission" date="2020-10" db="EMBL/GenBank/DDBJ databases">
        <authorList>
            <person name="Bassil N.M."/>
            <person name="Lloyd J.R."/>
        </authorList>
    </citation>
    <scope>NUCLEOTIDE SEQUENCE</scope>
    <source>
        <strain evidence="5">NB2006</strain>
    </source>
</reference>
<dbReference type="Gene3D" id="3.40.190.150">
    <property type="entry name" value="Bordetella uptake gene, domain 1"/>
    <property type="match status" value="1"/>
</dbReference>
<dbReference type="PANTHER" id="PTHR42928:SF5">
    <property type="entry name" value="BLR1237 PROTEIN"/>
    <property type="match status" value="1"/>
</dbReference>
<dbReference type="EMBL" id="LQXD01000128">
    <property type="protein sequence ID" value="OIJ12336.1"/>
    <property type="molecule type" value="Genomic_DNA"/>
</dbReference>
<dbReference type="OrthoDB" id="8881899at2"/>
<dbReference type="PANTHER" id="PTHR42928">
    <property type="entry name" value="TRICARBOXYLATE-BINDING PROTEIN"/>
    <property type="match status" value="1"/>
</dbReference>